<evidence type="ECO:0000313" key="2">
    <source>
        <dbReference type="EMBL" id="MDT0266961.1"/>
    </source>
</evidence>
<protein>
    <recommendedName>
        <fullName evidence="4">DUF2812 domain-containing protein</fullName>
    </recommendedName>
</protein>
<keyword evidence="1" id="KW-0812">Transmembrane</keyword>
<name>A0ABU2JQG2_9ACTN</name>
<evidence type="ECO:0008006" key="4">
    <source>
        <dbReference type="Google" id="ProtNLM"/>
    </source>
</evidence>
<dbReference type="EMBL" id="JAVREO010000006">
    <property type="protein sequence ID" value="MDT0266961.1"/>
    <property type="molecule type" value="Genomic_DNA"/>
</dbReference>
<proteinExistence type="predicted"/>
<reference evidence="3" key="1">
    <citation type="submission" date="2023-07" db="EMBL/GenBank/DDBJ databases">
        <title>30 novel species of actinomycetes from the DSMZ collection.</title>
        <authorList>
            <person name="Nouioui I."/>
        </authorList>
    </citation>
    <scope>NUCLEOTIDE SEQUENCE [LARGE SCALE GENOMIC DNA]</scope>
    <source>
        <strain evidence="3">DSM 44915</strain>
    </source>
</reference>
<dbReference type="Proteomes" id="UP001183410">
    <property type="component" value="Unassembled WGS sequence"/>
</dbReference>
<gene>
    <name evidence="2" type="ORF">RM844_11730</name>
</gene>
<sequence length="187" mass="21140">MREWEIVGRFDGSPRVEFPVRLELGNVVAIGYEFGYVVDEVRTTSQQVPYRLVFRRDDSEAARRRAAWTWRSYRATGVWWAGCWPPHLHDVPGTVHPVRAGEARLALHRLAYEGRTRLVVVLVVGGVLALFLAWSTRQTGWPGALLAVLGVALLGGTLLTGRLVGWARARHRALLARFERQRHAPRS</sequence>
<keyword evidence="1" id="KW-1133">Transmembrane helix</keyword>
<keyword evidence="3" id="KW-1185">Reference proteome</keyword>
<evidence type="ECO:0000256" key="1">
    <source>
        <dbReference type="SAM" id="Phobius"/>
    </source>
</evidence>
<feature type="transmembrane region" description="Helical" evidence="1">
    <location>
        <begin position="118"/>
        <end position="135"/>
    </location>
</feature>
<organism evidence="2 3">
    <name type="scientific">Streptomyces chisholmiae</name>
    <dbReference type="NCBI Taxonomy" id="3075540"/>
    <lineage>
        <taxon>Bacteria</taxon>
        <taxon>Bacillati</taxon>
        <taxon>Actinomycetota</taxon>
        <taxon>Actinomycetes</taxon>
        <taxon>Kitasatosporales</taxon>
        <taxon>Streptomycetaceae</taxon>
        <taxon>Streptomyces</taxon>
    </lineage>
</organism>
<accession>A0ABU2JQG2</accession>
<comment type="caution">
    <text evidence="2">The sequence shown here is derived from an EMBL/GenBank/DDBJ whole genome shotgun (WGS) entry which is preliminary data.</text>
</comment>
<keyword evidence="1" id="KW-0472">Membrane</keyword>
<evidence type="ECO:0000313" key="3">
    <source>
        <dbReference type="Proteomes" id="UP001183410"/>
    </source>
</evidence>
<dbReference type="RefSeq" id="WP_311667015.1">
    <property type="nucleotide sequence ID" value="NZ_JAVREO010000006.1"/>
</dbReference>
<feature type="transmembrane region" description="Helical" evidence="1">
    <location>
        <begin position="141"/>
        <end position="164"/>
    </location>
</feature>